<feature type="signal peptide" evidence="2">
    <location>
        <begin position="1"/>
        <end position="18"/>
    </location>
</feature>
<feature type="chain" id="PRO_5001799951" evidence="2">
    <location>
        <begin position="19"/>
        <end position="348"/>
    </location>
</feature>
<dbReference type="InterPro" id="IPR056692">
    <property type="entry name" value="DUF7790"/>
</dbReference>
<accession>A0A085WTU0</accession>
<dbReference type="PATRIC" id="fig|394096.3.peg.882"/>
<comment type="caution">
    <text evidence="4">The sequence shown here is derived from an EMBL/GenBank/DDBJ whole genome shotgun (WGS) entry which is preliminary data.</text>
</comment>
<dbReference type="Pfam" id="PF25046">
    <property type="entry name" value="DUF7790"/>
    <property type="match status" value="1"/>
</dbReference>
<dbReference type="AlphaFoldDB" id="A0A085WTU0"/>
<keyword evidence="2" id="KW-0732">Signal</keyword>
<gene>
    <name evidence="4" type="ORF">DB31_3233</name>
</gene>
<keyword evidence="5" id="KW-1185">Reference proteome</keyword>
<feature type="domain" description="DUF7790" evidence="3">
    <location>
        <begin position="44"/>
        <end position="312"/>
    </location>
</feature>
<keyword evidence="4" id="KW-0449">Lipoprotein</keyword>
<dbReference type="Proteomes" id="UP000028725">
    <property type="component" value="Unassembled WGS sequence"/>
</dbReference>
<reference evidence="4 5" key="1">
    <citation type="submission" date="2014-04" db="EMBL/GenBank/DDBJ databases">
        <title>Genome assembly of Hyalangium minutum DSM 14724.</title>
        <authorList>
            <person name="Sharma G."/>
            <person name="Subramanian S."/>
        </authorList>
    </citation>
    <scope>NUCLEOTIDE SEQUENCE [LARGE SCALE GENOMIC DNA]</scope>
    <source>
        <strain evidence="4 5">DSM 14724</strain>
    </source>
</reference>
<name>A0A085WTU0_9BACT</name>
<evidence type="ECO:0000256" key="2">
    <source>
        <dbReference type="SAM" id="SignalP"/>
    </source>
</evidence>
<sequence length="348" mass="38623">MMRLAAVLALLLSASVSASEASHPTFTNLPADPAPPGLVRGLHYWISNEDTLELFHNAVKDKGGVYVGVGTDQNYLLGAWARAEGLVLLDFDQSVVDLHRVYRVIFLAAETPGAFLELWQKQSRSEVRRLIQEGYSDKRQRAGALLALNTARGAVERRFGRLMAQMAKANQTCFLTNAADYAHLRRLFQEDKVFMVRGDLTARRTMKALGEALSASGKTVGVLYLSNAEQYFAYDAQYRNNIRGLALTENSVVLRTSGERGIPHVKGTHYHYNTQSGPNFVAWLDDKKTRKSVTMLRFAAAEGQVRGLSRLDTPPAEAREAAKQKLLAKRRVKRAPARTLPARAENLP</sequence>
<evidence type="ECO:0000256" key="1">
    <source>
        <dbReference type="SAM" id="MobiDB-lite"/>
    </source>
</evidence>
<evidence type="ECO:0000313" key="5">
    <source>
        <dbReference type="Proteomes" id="UP000028725"/>
    </source>
</evidence>
<dbReference type="EMBL" id="JMCB01000002">
    <property type="protein sequence ID" value="KFE71103.1"/>
    <property type="molecule type" value="Genomic_DNA"/>
</dbReference>
<evidence type="ECO:0000313" key="4">
    <source>
        <dbReference type="EMBL" id="KFE71103.1"/>
    </source>
</evidence>
<dbReference type="STRING" id="394096.DB31_3233"/>
<dbReference type="RefSeq" id="WP_157231827.1">
    <property type="nucleotide sequence ID" value="NZ_JMCB01000002.1"/>
</dbReference>
<dbReference type="OrthoDB" id="344308at2"/>
<evidence type="ECO:0000259" key="3">
    <source>
        <dbReference type="Pfam" id="PF25046"/>
    </source>
</evidence>
<proteinExistence type="predicted"/>
<organism evidence="4 5">
    <name type="scientific">Hyalangium minutum</name>
    <dbReference type="NCBI Taxonomy" id="394096"/>
    <lineage>
        <taxon>Bacteria</taxon>
        <taxon>Pseudomonadati</taxon>
        <taxon>Myxococcota</taxon>
        <taxon>Myxococcia</taxon>
        <taxon>Myxococcales</taxon>
        <taxon>Cystobacterineae</taxon>
        <taxon>Archangiaceae</taxon>
        <taxon>Hyalangium</taxon>
    </lineage>
</organism>
<dbReference type="CDD" id="cd21179">
    <property type="entry name" value="LIC_1098-like"/>
    <property type="match status" value="1"/>
</dbReference>
<protein>
    <submittedName>
        <fullName evidence="4">Putative lipoprotein</fullName>
    </submittedName>
</protein>
<feature type="region of interest" description="Disordered" evidence="1">
    <location>
        <begin position="329"/>
        <end position="348"/>
    </location>
</feature>